<dbReference type="SUPFAM" id="SSF50998">
    <property type="entry name" value="Quinoprotein alcohol dehydrogenase-like"/>
    <property type="match status" value="1"/>
</dbReference>
<evidence type="ECO:0000256" key="1">
    <source>
        <dbReference type="ARBA" id="ARBA00022490"/>
    </source>
</evidence>
<gene>
    <name evidence="5" type="ORF">BpHYR1_029169</name>
</gene>
<dbReference type="Gene3D" id="2.130.10.10">
    <property type="entry name" value="YVTN repeat-like/Quinoprotein amine dehydrogenase"/>
    <property type="match status" value="2"/>
</dbReference>
<dbReference type="EMBL" id="REGN01003052">
    <property type="protein sequence ID" value="RNA24788.1"/>
    <property type="molecule type" value="Genomic_DNA"/>
</dbReference>
<dbReference type="GO" id="GO:0043161">
    <property type="term" value="P:proteasome-mediated ubiquitin-dependent protein catabolic process"/>
    <property type="evidence" value="ECO:0007669"/>
    <property type="project" value="TreeGrafter"/>
</dbReference>
<keyword evidence="6" id="KW-1185">Reference proteome</keyword>
<dbReference type="STRING" id="10195.A0A3M7RNA3"/>
<dbReference type="InterPro" id="IPR001680">
    <property type="entry name" value="WD40_rpt"/>
</dbReference>
<dbReference type="PRINTS" id="PR00320">
    <property type="entry name" value="GPROTEINBRPT"/>
</dbReference>
<dbReference type="GO" id="GO:0005634">
    <property type="term" value="C:nucleus"/>
    <property type="evidence" value="ECO:0007669"/>
    <property type="project" value="TreeGrafter"/>
</dbReference>
<accession>A0A3M7RNA3</accession>
<dbReference type="InterPro" id="IPR020472">
    <property type="entry name" value="WD40_PAC1"/>
</dbReference>
<proteinExistence type="predicted"/>
<evidence type="ECO:0000313" key="5">
    <source>
        <dbReference type="EMBL" id="RNA24788.1"/>
    </source>
</evidence>
<evidence type="ECO:0000256" key="2">
    <source>
        <dbReference type="ARBA" id="ARBA00022574"/>
    </source>
</evidence>
<dbReference type="AlphaFoldDB" id="A0A3M7RNA3"/>
<keyword evidence="1" id="KW-0963">Cytoplasm</keyword>
<dbReference type="Pfam" id="PF00400">
    <property type="entry name" value="WD40"/>
    <property type="match status" value="3"/>
</dbReference>
<feature type="repeat" description="WD" evidence="4">
    <location>
        <begin position="200"/>
        <end position="240"/>
    </location>
</feature>
<keyword evidence="5" id="KW-0418">Kinase</keyword>
<dbReference type="OrthoDB" id="674604at2759"/>
<dbReference type="InterPro" id="IPR015943">
    <property type="entry name" value="WD40/YVTN_repeat-like_dom_sf"/>
</dbReference>
<dbReference type="GO" id="GO:0010992">
    <property type="term" value="P:ubiquitin recycling"/>
    <property type="evidence" value="ECO:0007669"/>
    <property type="project" value="TreeGrafter"/>
</dbReference>
<comment type="caution">
    <text evidence="5">The sequence shown here is derived from an EMBL/GenBank/DDBJ whole genome shotgun (WGS) entry which is preliminary data.</text>
</comment>
<dbReference type="PROSITE" id="PS50082">
    <property type="entry name" value="WD_REPEATS_2"/>
    <property type="match status" value="2"/>
</dbReference>
<dbReference type="PROSITE" id="PS00678">
    <property type="entry name" value="WD_REPEATS_1"/>
    <property type="match status" value="2"/>
</dbReference>
<dbReference type="SMART" id="SM00320">
    <property type="entry name" value="WD40"/>
    <property type="match status" value="4"/>
</dbReference>
<keyword evidence="5" id="KW-0808">Transferase</keyword>
<dbReference type="GO" id="GO:0016301">
    <property type="term" value="F:kinase activity"/>
    <property type="evidence" value="ECO:0007669"/>
    <property type="project" value="UniProtKB-KW"/>
</dbReference>
<keyword evidence="2 4" id="KW-0853">WD repeat</keyword>
<dbReference type="GO" id="GO:0043130">
    <property type="term" value="F:ubiquitin binding"/>
    <property type="evidence" value="ECO:0007669"/>
    <property type="project" value="TreeGrafter"/>
</dbReference>
<dbReference type="Proteomes" id="UP000276133">
    <property type="component" value="Unassembled WGS sequence"/>
</dbReference>
<dbReference type="InterPro" id="IPR011047">
    <property type="entry name" value="Quinoprotein_ADH-like_sf"/>
</dbReference>
<dbReference type="InterPro" id="IPR019775">
    <property type="entry name" value="WD40_repeat_CS"/>
</dbReference>
<reference evidence="5 6" key="1">
    <citation type="journal article" date="2018" name="Sci. Rep.">
        <title>Genomic signatures of local adaptation to the degree of environmental predictability in rotifers.</title>
        <authorList>
            <person name="Franch-Gras L."/>
            <person name="Hahn C."/>
            <person name="Garcia-Roger E.M."/>
            <person name="Carmona M.J."/>
            <person name="Serra M."/>
            <person name="Gomez A."/>
        </authorList>
    </citation>
    <scope>NUCLEOTIDE SEQUENCE [LARGE SCALE GENOMIC DNA]</scope>
    <source>
        <strain evidence="5">HYR1</strain>
    </source>
</reference>
<name>A0A3M7RNA3_BRAPC</name>
<keyword evidence="3" id="KW-0677">Repeat</keyword>
<evidence type="ECO:0000256" key="4">
    <source>
        <dbReference type="PROSITE-ProRule" id="PRU00221"/>
    </source>
</evidence>
<evidence type="ECO:0000313" key="6">
    <source>
        <dbReference type="Proteomes" id="UP000276133"/>
    </source>
</evidence>
<protein>
    <submittedName>
        <fullName evidence="5">Serine threonine kinase</fullName>
    </submittedName>
</protein>
<sequence>MENRTKYIQRGPTTIPMIQTVNFNGTVKLNVSINGNWERILPIPNGDLVRGSWRNYIEIWDIEKGVIKRNLTSGYSHPYVFGLLSNGDLVAGYNKNKTLLVWDLKKKSGEPLKRIMQTNEIFQCLTVLKNDDLAIGQEFLSDNFDIVIRDSQYGSIKHRLVGHKSRVLQITEMENGNLVSCSDDRTVKVWNVKYGVILNSITHTNALRSFMFLNNGFLVSSLWDGTINIWNLETNKLIRNLIGHTSAICHTYCLHVLGNGELLSASYDRSLKVWNPYDGRVKFTSKLHKSKAIQLAVLPSGNFITSSLTELVVWN</sequence>
<dbReference type="PANTHER" id="PTHR19849:SF0">
    <property type="entry name" value="PHOSPHOLIPASE A-2-ACTIVATING PROTEIN"/>
    <property type="match status" value="1"/>
</dbReference>
<feature type="repeat" description="WD" evidence="4">
    <location>
        <begin position="160"/>
        <end position="200"/>
    </location>
</feature>
<evidence type="ECO:0000256" key="3">
    <source>
        <dbReference type="ARBA" id="ARBA00022737"/>
    </source>
</evidence>
<dbReference type="GO" id="GO:0005737">
    <property type="term" value="C:cytoplasm"/>
    <property type="evidence" value="ECO:0007669"/>
    <property type="project" value="TreeGrafter"/>
</dbReference>
<dbReference type="PANTHER" id="PTHR19849">
    <property type="entry name" value="PHOSPHOLIPASE A-2-ACTIVATING PROTEIN"/>
    <property type="match status" value="1"/>
</dbReference>
<organism evidence="5 6">
    <name type="scientific">Brachionus plicatilis</name>
    <name type="common">Marine rotifer</name>
    <name type="synonym">Brachionus muelleri</name>
    <dbReference type="NCBI Taxonomy" id="10195"/>
    <lineage>
        <taxon>Eukaryota</taxon>
        <taxon>Metazoa</taxon>
        <taxon>Spiralia</taxon>
        <taxon>Gnathifera</taxon>
        <taxon>Rotifera</taxon>
        <taxon>Eurotatoria</taxon>
        <taxon>Monogononta</taxon>
        <taxon>Pseudotrocha</taxon>
        <taxon>Ploima</taxon>
        <taxon>Brachionidae</taxon>
        <taxon>Brachionus</taxon>
    </lineage>
</organism>